<feature type="coiled-coil region" evidence="1">
    <location>
        <begin position="181"/>
        <end position="208"/>
    </location>
</feature>
<keyword evidence="1" id="KW-0175">Coiled coil</keyword>
<dbReference type="GO" id="GO:0016829">
    <property type="term" value="F:lyase activity"/>
    <property type="evidence" value="ECO:0007669"/>
    <property type="project" value="UniProtKB-KW"/>
</dbReference>
<dbReference type="PANTHER" id="PTHR31005">
    <property type="entry name" value="DUF4139 DOMAIN-CONTAINING PROTEIN"/>
    <property type="match status" value="1"/>
</dbReference>
<keyword evidence="4" id="KW-0456">Lyase</keyword>
<protein>
    <submittedName>
        <fullName evidence="4">Aspartate ammonia-lyase</fullName>
    </submittedName>
</protein>
<gene>
    <name evidence="4" type="ORF">Tco025E_05132</name>
</gene>
<dbReference type="Proteomes" id="UP000284403">
    <property type="component" value="Unassembled WGS sequence"/>
</dbReference>
<dbReference type="Pfam" id="PF13600">
    <property type="entry name" value="DUF4140"/>
    <property type="match status" value="1"/>
</dbReference>
<organism evidence="4 5">
    <name type="scientific">Trypanosoma conorhini</name>
    <dbReference type="NCBI Taxonomy" id="83891"/>
    <lineage>
        <taxon>Eukaryota</taxon>
        <taxon>Discoba</taxon>
        <taxon>Euglenozoa</taxon>
        <taxon>Kinetoplastea</taxon>
        <taxon>Metakinetoplastina</taxon>
        <taxon>Trypanosomatida</taxon>
        <taxon>Trypanosomatidae</taxon>
        <taxon>Trypanosoma</taxon>
    </lineage>
</organism>
<evidence type="ECO:0000313" key="4">
    <source>
        <dbReference type="EMBL" id="RNF16577.1"/>
    </source>
</evidence>
<dbReference type="PANTHER" id="PTHR31005:SF8">
    <property type="entry name" value="DUF4139 DOMAIN-CONTAINING PROTEIN"/>
    <property type="match status" value="1"/>
</dbReference>
<dbReference type="OrthoDB" id="10068793at2759"/>
<dbReference type="NCBIfam" id="TIGR02231">
    <property type="entry name" value="mucoidy inhibitor MuiA family protein"/>
    <property type="match status" value="1"/>
</dbReference>
<dbReference type="InterPro" id="IPR011935">
    <property type="entry name" value="CHP02231"/>
</dbReference>
<dbReference type="AlphaFoldDB" id="A0A422PFT7"/>
<sequence>MTATALQPQHEPTCIEISPTLKSVTVFRDQAQLTYVANAALAVGTHVLSLKGERGWESVLENTLQIRLEDAANQPVVMRGVCFKRHINKEDVRERVRELEKARDAVQERLDVIADKKAVNDAIENALKQVEEKLNAMGERGQGPDARVSVDHMAQFLSKPASWTRLTRFIARRKLQLGESRLTLSGEASELEKKQQEIEKKLLDLKGGGHNERREVSVEAIISVHERDVNLKLFVSFVAMGASWTPLYDIRVDQGQSAMDVTYHAQVSQSTSMDWNKVQMKLSTATPHFSSAPPEPGAWNISLRPPAPPRAFKRALRAKTCLRSVGAMSNEVDSPTPQAAQVEQAVVSCSSTSSTFQIVGLATVRSDNKPVKVTIATHTFPVKLVYHAVPKRAPWTYLVVNARNTSPYLFLPGKANVFANNTFVSNSRLELVPVGAEFTTSLGTDDSVSVTRKRVKRMRSTVRTMLRNPQTLIEYVYEFTVKGSLTAEAPLVVKDQCPISSHDDIRVKLSEPSKRMLADGKTAEGYDCSMDTEGVVEWQLQLPSGAFTRVFRFAFQVEYSEEMNVDDLDEDDQ</sequence>
<evidence type="ECO:0000259" key="3">
    <source>
        <dbReference type="Pfam" id="PF13600"/>
    </source>
</evidence>
<feature type="domain" description="DUF4139" evidence="2">
    <location>
        <begin position="234"/>
        <end position="560"/>
    </location>
</feature>
<proteinExistence type="predicted"/>
<accession>A0A422PFT7</accession>
<dbReference type="RefSeq" id="XP_029227852.1">
    <property type="nucleotide sequence ID" value="XM_029372035.1"/>
</dbReference>
<evidence type="ECO:0000259" key="2">
    <source>
        <dbReference type="Pfam" id="PF13598"/>
    </source>
</evidence>
<dbReference type="GeneID" id="40318743"/>
<feature type="coiled-coil region" evidence="1">
    <location>
        <begin position="89"/>
        <end position="140"/>
    </location>
</feature>
<dbReference type="Pfam" id="PF13598">
    <property type="entry name" value="DUF4139"/>
    <property type="match status" value="1"/>
</dbReference>
<evidence type="ECO:0000313" key="5">
    <source>
        <dbReference type="Proteomes" id="UP000284403"/>
    </source>
</evidence>
<dbReference type="InterPro" id="IPR037291">
    <property type="entry name" value="DUF4139"/>
</dbReference>
<reference evidence="4 5" key="1">
    <citation type="journal article" date="2018" name="BMC Genomics">
        <title>Genomic comparison of Trypanosoma conorhini and Trypanosoma rangeli to Trypanosoma cruzi strains of high and low virulence.</title>
        <authorList>
            <person name="Bradwell K.R."/>
            <person name="Koparde V.N."/>
            <person name="Matveyev A.V."/>
            <person name="Serrano M.G."/>
            <person name="Alves J.M."/>
            <person name="Parikh H."/>
            <person name="Huang B."/>
            <person name="Lee V."/>
            <person name="Espinosa-Alvarez O."/>
            <person name="Ortiz P.A."/>
            <person name="Costa-Martins A.G."/>
            <person name="Teixeira M.M."/>
            <person name="Buck G.A."/>
        </authorList>
    </citation>
    <scope>NUCLEOTIDE SEQUENCE [LARGE SCALE GENOMIC DNA]</scope>
    <source>
        <strain evidence="4 5">025E</strain>
    </source>
</reference>
<dbReference type="EMBL" id="MKKU01000289">
    <property type="protein sequence ID" value="RNF16577.1"/>
    <property type="molecule type" value="Genomic_DNA"/>
</dbReference>
<dbReference type="InterPro" id="IPR025554">
    <property type="entry name" value="DUF4140"/>
</dbReference>
<name>A0A422PFT7_9TRYP</name>
<keyword evidence="5" id="KW-1185">Reference proteome</keyword>
<feature type="domain" description="DUF4140" evidence="3">
    <location>
        <begin position="24"/>
        <end position="122"/>
    </location>
</feature>
<evidence type="ECO:0000256" key="1">
    <source>
        <dbReference type="SAM" id="Coils"/>
    </source>
</evidence>
<comment type="caution">
    <text evidence="4">The sequence shown here is derived from an EMBL/GenBank/DDBJ whole genome shotgun (WGS) entry which is preliminary data.</text>
</comment>